<feature type="domain" description="F-box" evidence="1">
    <location>
        <begin position="4"/>
        <end position="35"/>
    </location>
</feature>
<dbReference type="AlphaFoldDB" id="A0A0C9LSI8"/>
<dbReference type="SUPFAM" id="SSF52047">
    <property type="entry name" value="RNI-like"/>
    <property type="match status" value="1"/>
</dbReference>
<protein>
    <recommendedName>
        <fullName evidence="1">F-box domain-containing protein</fullName>
    </recommendedName>
</protein>
<dbReference type="InterPro" id="IPR032675">
    <property type="entry name" value="LRR_dom_sf"/>
</dbReference>
<keyword evidence="3" id="KW-1185">Reference proteome</keyword>
<name>A0A0C9LSI8_9FUNG</name>
<dbReference type="Pfam" id="PF12937">
    <property type="entry name" value="F-box-like"/>
    <property type="match status" value="1"/>
</dbReference>
<dbReference type="InterPro" id="IPR001810">
    <property type="entry name" value="F-box_dom"/>
</dbReference>
<reference evidence="2" key="1">
    <citation type="submission" date="2014-09" db="EMBL/GenBank/DDBJ databases">
        <title>Draft genome sequence of an oleaginous Mucoromycotina fungus Mucor ambiguus NBRC6742.</title>
        <authorList>
            <person name="Takeda I."/>
            <person name="Yamane N."/>
            <person name="Morita T."/>
            <person name="Tamano K."/>
            <person name="Machida M."/>
            <person name="Baker S."/>
            <person name="Koike H."/>
        </authorList>
    </citation>
    <scope>NUCLEOTIDE SEQUENCE</scope>
    <source>
        <strain evidence="2">NBRC 6742</strain>
    </source>
</reference>
<dbReference type="Gene3D" id="3.80.10.10">
    <property type="entry name" value="Ribonuclease Inhibitor"/>
    <property type="match status" value="1"/>
</dbReference>
<gene>
    <name evidence="2" type="ORF">MAM1_0028d02267</name>
</gene>
<evidence type="ECO:0000313" key="3">
    <source>
        <dbReference type="Proteomes" id="UP000053815"/>
    </source>
</evidence>
<dbReference type="EMBL" id="DF836317">
    <property type="protein sequence ID" value="GAN02820.1"/>
    <property type="molecule type" value="Genomic_DNA"/>
</dbReference>
<proteinExistence type="predicted"/>
<dbReference type="InterPro" id="IPR036047">
    <property type="entry name" value="F-box-like_dom_sf"/>
</dbReference>
<dbReference type="SUPFAM" id="SSF81383">
    <property type="entry name" value="F-box domain"/>
    <property type="match status" value="1"/>
</dbReference>
<dbReference type="OrthoDB" id="2262799at2759"/>
<evidence type="ECO:0000313" key="2">
    <source>
        <dbReference type="EMBL" id="GAN02820.1"/>
    </source>
</evidence>
<organism evidence="2">
    <name type="scientific">Mucor ambiguus</name>
    <dbReference type="NCBI Taxonomy" id="91626"/>
    <lineage>
        <taxon>Eukaryota</taxon>
        <taxon>Fungi</taxon>
        <taxon>Fungi incertae sedis</taxon>
        <taxon>Mucoromycota</taxon>
        <taxon>Mucoromycotina</taxon>
        <taxon>Mucoromycetes</taxon>
        <taxon>Mucorales</taxon>
        <taxon>Mucorineae</taxon>
        <taxon>Mucoraceae</taxon>
        <taxon>Mucor</taxon>
    </lineage>
</organism>
<sequence>MRDFPVEILIKVFDHIPRSGKLQCALVCKAWCATALSVLNSTIHLRNTDDTIILFAKLCQINSSIQGTSIRHLSLSHNSRINEARVNRVVFIRILSECTNLRTLEFKDVTFDLTHLEHMIKYRDALHLDHLQCIKTQYSNSNSYILVNWYYYQRINQLYLFVSDSTFYRFEFTHDLNMYLSHFEALKTLSLKFSCTIYIHSLLLACPRLESLQLVLASSSSHLKIYDDKSTTQHSNISFQLKYLDMSAHHINQGLFEYLHDKASNLFQLIVNHGAFENSAAIDNAFNTALVVDTVLPIKRIIFEDKFDVSPNVILGLNENFRNLRVIDFRKCDFNRVVDTNSNLSVNFGELKLDYLSIDFTTILSFNTQVNSMSLAIQNHGHDKTVFYSRTSKWSGAHSFTRNDTTRYASPTAQRNRIRSAKTSVITIKVQSLHQLHMHGEGNYRKTFSQIISLE</sequence>
<dbReference type="Proteomes" id="UP000053815">
    <property type="component" value="Unassembled WGS sequence"/>
</dbReference>
<accession>A0A0C9LSI8</accession>
<evidence type="ECO:0000259" key="1">
    <source>
        <dbReference type="Pfam" id="PF12937"/>
    </source>
</evidence>